<name>A0A915N9Q3_MELJA</name>
<dbReference type="Pfam" id="PF00005">
    <property type="entry name" value="ABC_tran"/>
    <property type="match status" value="1"/>
</dbReference>
<evidence type="ECO:0000259" key="12">
    <source>
        <dbReference type="PROSITE" id="PS50893"/>
    </source>
</evidence>
<dbReference type="PROSITE" id="PS50929">
    <property type="entry name" value="ABC_TM1F"/>
    <property type="match status" value="1"/>
</dbReference>
<feature type="transmembrane region" description="Helical" evidence="11">
    <location>
        <begin position="1091"/>
        <end position="1113"/>
    </location>
</feature>
<dbReference type="GO" id="GO:0016887">
    <property type="term" value="F:ATP hydrolysis activity"/>
    <property type="evidence" value="ECO:0007669"/>
    <property type="project" value="InterPro"/>
</dbReference>
<dbReference type="SUPFAM" id="SSF48371">
    <property type="entry name" value="ARM repeat"/>
    <property type="match status" value="1"/>
</dbReference>
<dbReference type="Gene3D" id="3.40.50.300">
    <property type="entry name" value="P-loop containing nucleotide triphosphate hydrolases"/>
    <property type="match status" value="2"/>
</dbReference>
<evidence type="ECO:0000256" key="3">
    <source>
        <dbReference type="ARBA" id="ARBA00022448"/>
    </source>
</evidence>
<keyword evidence="14" id="KW-1185">Reference proteome</keyword>
<dbReference type="PROSITE" id="PS00211">
    <property type="entry name" value="ABC_TRANSPORTER_1"/>
    <property type="match status" value="1"/>
</dbReference>
<feature type="region of interest" description="Disordered" evidence="10">
    <location>
        <begin position="1602"/>
        <end position="1626"/>
    </location>
</feature>
<evidence type="ECO:0000313" key="14">
    <source>
        <dbReference type="Proteomes" id="UP000887561"/>
    </source>
</evidence>
<proteinExistence type="inferred from homology"/>
<dbReference type="InterPro" id="IPR017871">
    <property type="entry name" value="ABC_transporter-like_CS"/>
</dbReference>
<feature type="transmembrane region" description="Helical" evidence="11">
    <location>
        <begin position="1012"/>
        <end position="1034"/>
    </location>
</feature>
<dbReference type="InterPro" id="IPR011527">
    <property type="entry name" value="ABC1_TM_dom"/>
</dbReference>
<feature type="transmembrane region" description="Helical" evidence="11">
    <location>
        <begin position="971"/>
        <end position="992"/>
    </location>
</feature>
<feature type="compositionally biased region" description="Basic and acidic residues" evidence="10">
    <location>
        <begin position="1608"/>
        <end position="1618"/>
    </location>
</feature>
<feature type="domain" description="ABC transporter" evidence="12">
    <location>
        <begin position="1260"/>
        <end position="1466"/>
    </location>
</feature>
<evidence type="ECO:0000259" key="13">
    <source>
        <dbReference type="PROSITE" id="PS50929"/>
    </source>
</evidence>
<dbReference type="InterPro" id="IPR003593">
    <property type="entry name" value="AAA+_ATPase"/>
</dbReference>
<dbReference type="GO" id="GO:0005774">
    <property type="term" value="C:vacuolar membrane"/>
    <property type="evidence" value="ECO:0007669"/>
    <property type="project" value="TreeGrafter"/>
</dbReference>
<dbReference type="GO" id="GO:0020037">
    <property type="term" value="F:heme binding"/>
    <property type="evidence" value="ECO:0007669"/>
    <property type="project" value="TreeGrafter"/>
</dbReference>
<keyword evidence="6" id="KW-0067">ATP-binding</keyword>
<dbReference type="SUPFAM" id="SSF90123">
    <property type="entry name" value="ABC transporter transmembrane region"/>
    <property type="match status" value="1"/>
</dbReference>
<keyword evidence="7 11" id="KW-1133">Transmembrane helix</keyword>
<dbReference type="WBParaSite" id="scaffold8483_cov244.g13100">
    <property type="protein sequence ID" value="scaffold8483_cov244.g13100"/>
    <property type="gene ID" value="scaffold8483_cov244.g13100"/>
</dbReference>
<evidence type="ECO:0000256" key="10">
    <source>
        <dbReference type="SAM" id="MobiDB-lite"/>
    </source>
</evidence>
<accession>A0A915N9Q3</accession>
<dbReference type="PANTHER" id="PTHR24221:SF654">
    <property type="entry name" value="ATP-BINDING CASSETTE SUB-FAMILY B MEMBER 6"/>
    <property type="match status" value="1"/>
</dbReference>
<dbReference type="InterPro" id="IPR016024">
    <property type="entry name" value="ARM-type_fold"/>
</dbReference>
<evidence type="ECO:0000256" key="11">
    <source>
        <dbReference type="SAM" id="Phobius"/>
    </source>
</evidence>
<dbReference type="PANTHER" id="PTHR24221">
    <property type="entry name" value="ATP-BINDING CASSETTE SUB-FAMILY B"/>
    <property type="match status" value="1"/>
</dbReference>
<dbReference type="GO" id="GO:0015439">
    <property type="term" value="F:ABC-type heme transporter activity"/>
    <property type="evidence" value="ECO:0007669"/>
    <property type="project" value="TreeGrafter"/>
</dbReference>
<dbReference type="SUPFAM" id="SSF52540">
    <property type="entry name" value="P-loop containing nucleoside triphosphate hydrolases"/>
    <property type="match status" value="1"/>
</dbReference>
<comment type="similarity">
    <text evidence="9">Belongs to the ABC transporter superfamily. ABCB family. Heavy Metal importer (TC 3.A.1.210) subfamily.</text>
</comment>
<dbReference type="PROSITE" id="PS50893">
    <property type="entry name" value="ABC_TRANSPORTER_2"/>
    <property type="match status" value="1"/>
</dbReference>
<evidence type="ECO:0000256" key="6">
    <source>
        <dbReference type="ARBA" id="ARBA00022840"/>
    </source>
</evidence>
<protein>
    <submittedName>
        <fullName evidence="15">Uncharacterized protein</fullName>
    </submittedName>
</protein>
<dbReference type="InterPro" id="IPR036640">
    <property type="entry name" value="ABC1_TM_sf"/>
</dbReference>
<evidence type="ECO:0000256" key="1">
    <source>
        <dbReference type="ARBA" id="ARBA00004141"/>
    </source>
</evidence>
<evidence type="ECO:0000256" key="2">
    <source>
        <dbReference type="ARBA" id="ARBA00011054"/>
    </source>
</evidence>
<keyword evidence="8 11" id="KW-0472">Membrane</keyword>
<comment type="subcellular location">
    <subcellularLocation>
        <location evidence="1">Membrane</location>
        <topology evidence="1">Multi-pass membrane protein</topology>
    </subcellularLocation>
</comment>
<evidence type="ECO:0000256" key="9">
    <source>
        <dbReference type="ARBA" id="ARBA00024363"/>
    </source>
</evidence>
<dbReference type="InterPro" id="IPR011989">
    <property type="entry name" value="ARM-like"/>
</dbReference>
<evidence type="ECO:0000313" key="15">
    <source>
        <dbReference type="WBParaSite" id="scaffold8483_cov244.g13100"/>
    </source>
</evidence>
<dbReference type="InterPro" id="IPR027417">
    <property type="entry name" value="P-loop_NTPase"/>
</dbReference>
<evidence type="ECO:0000256" key="7">
    <source>
        <dbReference type="ARBA" id="ARBA00022989"/>
    </source>
</evidence>
<keyword evidence="4 11" id="KW-0812">Transmembrane</keyword>
<sequence>MIQNIMRHDFPDKWPSFTLELYPLVSSDKSEELNGALLILHRLCKIFESLVGCRAQRTQTWAIPRSVFISSKRYKRQKERTPLVEFMSKILPIIRERFSTLIENHSSSSCLLQKQILKIFYSFVQFSLNTQILSINEFSQWLKLFIDIILKPTPAECELVPEDERDGTIWWKCKKWAMKIVQRVFERYGNKGNVDKAYLSFAEEYSRSYLLPIVESLMANVLNDYINGKYISEHVLYLVLVHLSDALIQAQVWLVVKPKFELLLKNVIFPLLCYSKGDEELWAEDCEEFLRYKYDVYEDLHQPSSGASTLLQVISKRQGIMQNVLEFIMQNLTPTSNEKQIDGALHMISVISTQLNKLNKYKKDVEKLIDASVTPRIENPSRFVRLRACYVIHFASETIFKNSTILERVVNALIKAIKDDQEVPVKVEAALALQSLINDQDQKVIQFIRPHIRDVLIIVLRLISETHLDDLPTIVDSLVDNFEEEIIPVSYEITVELVDIFNKMVKNTDDEEQIFEDHTVGAMGILSTLETILGLLEDHPEIISKVEPVVRNCILTIFDCYSENFFEEALSLIHTLIAVRISPEMWQIYDLVFKAFNEEGATFFAGNTSFFADCMPVLHAFLTVGSEVFLSSQEKIQMLLSTCEKTICDNDSDEIGKAHAAKMLEVFVLQSQGHQNSCLPHILRLVLNQLQISIKEETTLDQYKPQLLMVLVAGFYNDSNLSTSIFEQFQINSTQKTTFEWFLEELYESRDNFEGIHDRKMLIWFLCRLLSSGLIPTIFQQEATKMMDWLIDLFKDLQRCIKEQSVEDELFEGYETTSSVTDDDDYHHFQEENDLEAFTTLIDDQDDKQGLNVFVLFKHTFEVLKQNNPLLFDALCDQQKLGEKRIAELKALTDVCVREENLVESKQLAQSGVILIIVNSTSILFWKEVSPGQQILRSGYLKPIFYLAWVNGISWIIDIWPYIWPRKNVQLQLTVFACLFILAIGRAINVLIPLYSKWIVDVLSSKEPYFCWQLILIASIFKFLQGSGAQGGLLNTIRSFLWLRIQQYTTLEIEVDLLRHLHSLSLSWHLSRRTGEVLRIMEKGVDSMNTLLNYVLFNVLPSLLDIVLASIFFFTNFNIYFGFFVLFTMIIYLVATVVISEWRISHRRAMNESDKMAGAIGVDSLINYETIKHYNAEELETQRYKKAYQIFQKAEYKANASLSALNFCQNFIIGFGLTSGCLLAAYFIVSHNIEGKMLSAGDYIKDAIGAKELEAFPGRIEFCNVSFAYKTGHPVLSNLSFTVDPGQTIALVGPSGSGKTTVVRLLFRLYDVTDGQIKFNGTDIRMLKMFSLRSRIAIVPQDTVLFNDTIRYNIRYGRPTATDEEIEEAAKAAAIHNFITSHPDGYECLVGERGLKLSGGEKQRVAIARAVLKRPEYILLDEVAHRLSTVIHADKILVLKEGKIVESGSHEQLLENKGLYAEMCSTVKDGLENNSWDSYSATSWGKRMRDNHLKALNSRLNNNSFSRGAFDGSQNSLNSLHRIEMVCKNEDSKLQQIAREMIMASNERKRKLELDSFEDIQDEINMADFLSCSTNDNNRKTSEEKYKRQKMSVKINDKGVVIQFGNDKSPKRNDEKTYDGTTEIQQ</sequence>
<dbReference type="SMART" id="SM00382">
    <property type="entry name" value="AAA"/>
    <property type="match status" value="1"/>
</dbReference>
<evidence type="ECO:0000256" key="4">
    <source>
        <dbReference type="ARBA" id="ARBA00022692"/>
    </source>
</evidence>
<comment type="similarity">
    <text evidence="2">Belongs to the ABC transporter superfamily. ABCF family. EF3 subfamily.</text>
</comment>
<dbReference type="InterPro" id="IPR058669">
    <property type="entry name" value="TPR_IPO7/11-like"/>
</dbReference>
<reference evidence="15" key="1">
    <citation type="submission" date="2022-11" db="UniProtKB">
        <authorList>
            <consortium name="WormBaseParasite"/>
        </authorList>
    </citation>
    <scope>IDENTIFICATION</scope>
</reference>
<feature type="transmembrane region" description="Helical" evidence="11">
    <location>
        <begin position="946"/>
        <end position="964"/>
    </location>
</feature>
<feature type="domain" description="ABC transmembrane type-1" evidence="13">
    <location>
        <begin position="976"/>
        <end position="1244"/>
    </location>
</feature>
<dbReference type="Gene3D" id="1.20.1560.10">
    <property type="entry name" value="ABC transporter type 1, transmembrane domain"/>
    <property type="match status" value="2"/>
</dbReference>
<dbReference type="Pfam" id="PF25758">
    <property type="entry name" value="TPR_IPO11"/>
    <property type="match status" value="1"/>
</dbReference>
<dbReference type="Proteomes" id="UP000887561">
    <property type="component" value="Unplaced"/>
</dbReference>
<keyword evidence="5" id="KW-0547">Nucleotide-binding</keyword>
<feature type="transmembrane region" description="Helical" evidence="11">
    <location>
        <begin position="1119"/>
        <end position="1140"/>
    </location>
</feature>
<dbReference type="FunFam" id="3.40.50.300:FF:000604">
    <property type="entry name" value="ABC transporter B family member 28"/>
    <property type="match status" value="1"/>
</dbReference>
<evidence type="ECO:0000256" key="5">
    <source>
        <dbReference type="ARBA" id="ARBA00022741"/>
    </source>
</evidence>
<organism evidence="14 15">
    <name type="scientific">Meloidogyne javanica</name>
    <name type="common">Root-knot nematode worm</name>
    <dbReference type="NCBI Taxonomy" id="6303"/>
    <lineage>
        <taxon>Eukaryota</taxon>
        <taxon>Metazoa</taxon>
        <taxon>Ecdysozoa</taxon>
        <taxon>Nematoda</taxon>
        <taxon>Chromadorea</taxon>
        <taxon>Rhabditida</taxon>
        <taxon>Tylenchina</taxon>
        <taxon>Tylenchomorpha</taxon>
        <taxon>Tylenchoidea</taxon>
        <taxon>Meloidogynidae</taxon>
        <taxon>Meloidogyninae</taxon>
        <taxon>Meloidogyne</taxon>
        <taxon>Meloidogyne incognita group</taxon>
    </lineage>
</organism>
<dbReference type="Pfam" id="PF00664">
    <property type="entry name" value="ABC_membrane"/>
    <property type="match status" value="1"/>
</dbReference>
<dbReference type="Gene3D" id="1.25.10.10">
    <property type="entry name" value="Leucine-rich Repeat Variant"/>
    <property type="match status" value="1"/>
</dbReference>
<keyword evidence="3" id="KW-0813">Transport</keyword>
<dbReference type="GO" id="GO:0005524">
    <property type="term" value="F:ATP binding"/>
    <property type="evidence" value="ECO:0007669"/>
    <property type="project" value="UniProtKB-KW"/>
</dbReference>
<feature type="transmembrane region" description="Helical" evidence="11">
    <location>
        <begin position="1211"/>
        <end position="1229"/>
    </location>
</feature>
<dbReference type="InterPro" id="IPR003439">
    <property type="entry name" value="ABC_transporter-like_ATP-bd"/>
</dbReference>
<evidence type="ECO:0000256" key="8">
    <source>
        <dbReference type="ARBA" id="ARBA00023136"/>
    </source>
</evidence>
<dbReference type="InterPro" id="IPR039421">
    <property type="entry name" value="Type_1_exporter"/>
</dbReference>